<proteinExistence type="inferred from homology"/>
<dbReference type="AlphaFoldDB" id="A0A832J8R1"/>
<evidence type="ECO:0000313" key="6">
    <source>
        <dbReference type="EMBL" id="HHJ80868.1"/>
    </source>
</evidence>
<feature type="non-terminal residue" evidence="6">
    <location>
        <position position="1"/>
    </location>
</feature>
<dbReference type="InterPro" id="IPR001406">
    <property type="entry name" value="PsdUridine_synth_TruA"/>
</dbReference>
<dbReference type="PANTHER" id="PTHR11142">
    <property type="entry name" value="PSEUDOURIDYLATE SYNTHASE"/>
    <property type="match status" value="1"/>
</dbReference>
<dbReference type="GO" id="GO:0003723">
    <property type="term" value="F:RNA binding"/>
    <property type="evidence" value="ECO:0007669"/>
    <property type="project" value="InterPro"/>
</dbReference>
<dbReference type="Gene3D" id="3.30.70.660">
    <property type="entry name" value="Pseudouridine synthase I, catalytic domain, C-terminal subdomain"/>
    <property type="match status" value="1"/>
</dbReference>
<feature type="domain" description="Pseudouridine synthase I TruA alpha/beta" evidence="5">
    <location>
        <begin position="27"/>
        <end position="129"/>
    </location>
</feature>
<dbReference type="Proteomes" id="UP000885832">
    <property type="component" value="Unassembled WGS sequence"/>
</dbReference>
<sequence>RNVRPTFLAGRTTWDYRALDVMRMAEAAQYLVGEHDFSSYRAIGCQAKSPVRTIHQLEVRRKNELVFIDIEANAFLHHMVRNIAGVLMAIGAGGRPRGWAGEVLAFRDRTLGGVTASPSGLYLTGVTYPAMFELPQVHQSSAIW</sequence>
<dbReference type="GO" id="GO:0160147">
    <property type="term" value="F:tRNA pseudouridine(38-40) synthase activity"/>
    <property type="evidence" value="ECO:0007669"/>
    <property type="project" value="UniProtKB-EC"/>
</dbReference>
<dbReference type="InterPro" id="IPR020103">
    <property type="entry name" value="PsdUridine_synth_cat_dom_sf"/>
</dbReference>
<evidence type="ECO:0000256" key="3">
    <source>
        <dbReference type="ARBA" id="ARBA00023235"/>
    </source>
</evidence>
<dbReference type="EC" id="5.4.99.12" evidence="4"/>
<dbReference type="PANTHER" id="PTHR11142:SF0">
    <property type="entry name" value="TRNA PSEUDOURIDINE SYNTHASE-LIKE 1"/>
    <property type="match status" value="1"/>
</dbReference>
<evidence type="ECO:0000256" key="2">
    <source>
        <dbReference type="ARBA" id="ARBA00022694"/>
    </source>
</evidence>
<dbReference type="SUPFAM" id="SSF55120">
    <property type="entry name" value="Pseudouridine synthase"/>
    <property type="match status" value="1"/>
</dbReference>
<dbReference type="GO" id="GO:0031119">
    <property type="term" value="P:tRNA pseudouridine synthesis"/>
    <property type="evidence" value="ECO:0007669"/>
    <property type="project" value="TreeGrafter"/>
</dbReference>
<accession>A0A832J8R1</accession>
<gene>
    <name evidence="6" type="ORF">ENJ65_04465</name>
</gene>
<dbReference type="InterPro" id="IPR020097">
    <property type="entry name" value="PsdUridine_synth_TruA_a/b_dom"/>
</dbReference>
<comment type="catalytic activity">
    <reaction evidence="4">
        <text>uridine(38/39/40) in tRNA = pseudouridine(38/39/40) in tRNA</text>
        <dbReference type="Rhea" id="RHEA:22376"/>
        <dbReference type="Rhea" id="RHEA-COMP:10085"/>
        <dbReference type="Rhea" id="RHEA-COMP:10087"/>
        <dbReference type="ChEBI" id="CHEBI:65314"/>
        <dbReference type="ChEBI" id="CHEBI:65315"/>
        <dbReference type="EC" id="5.4.99.12"/>
    </reaction>
</comment>
<protein>
    <recommendedName>
        <fullName evidence="4">tRNA pseudouridine synthase</fullName>
        <ecNumber evidence="4">5.4.99.12</ecNumber>
    </recommendedName>
</protein>
<keyword evidence="2 4" id="KW-0819">tRNA processing</keyword>
<keyword evidence="3 4" id="KW-0413">Isomerase</keyword>
<comment type="similarity">
    <text evidence="1 4">Belongs to the tRNA pseudouridine synthase TruA family.</text>
</comment>
<evidence type="ECO:0000259" key="5">
    <source>
        <dbReference type="Pfam" id="PF01416"/>
    </source>
</evidence>
<evidence type="ECO:0000256" key="1">
    <source>
        <dbReference type="ARBA" id="ARBA00009375"/>
    </source>
</evidence>
<comment type="caution">
    <text evidence="6">The sequence shown here is derived from an EMBL/GenBank/DDBJ whole genome shotgun (WGS) entry which is preliminary data.</text>
</comment>
<reference evidence="6" key="1">
    <citation type="journal article" date="2020" name="mSystems">
        <title>Genome- and Community-Level Interaction Insights into Carbon Utilization and Element Cycling Functions of Hydrothermarchaeota in Hydrothermal Sediment.</title>
        <authorList>
            <person name="Zhou Z."/>
            <person name="Liu Y."/>
            <person name="Xu W."/>
            <person name="Pan J."/>
            <person name="Luo Z.H."/>
            <person name="Li M."/>
        </authorList>
    </citation>
    <scope>NUCLEOTIDE SEQUENCE [LARGE SCALE GENOMIC DNA]</scope>
    <source>
        <strain evidence="6">HyVt-505</strain>
    </source>
</reference>
<evidence type="ECO:0000256" key="4">
    <source>
        <dbReference type="RuleBase" id="RU003792"/>
    </source>
</evidence>
<name>A0A832J8R1_9GAMM</name>
<organism evidence="6">
    <name type="scientific">Candidatus Tenderia electrophaga</name>
    <dbReference type="NCBI Taxonomy" id="1748243"/>
    <lineage>
        <taxon>Bacteria</taxon>
        <taxon>Pseudomonadati</taxon>
        <taxon>Pseudomonadota</taxon>
        <taxon>Gammaproteobacteria</taxon>
        <taxon>Candidatus Tenderiales</taxon>
        <taxon>Candidatus Tenderiaceae</taxon>
        <taxon>Candidatus Tenderia</taxon>
    </lineage>
</organism>
<dbReference type="Pfam" id="PF01416">
    <property type="entry name" value="PseudoU_synth_1"/>
    <property type="match status" value="1"/>
</dbReference>
<dbReference type="EMBL" id="DRNF01000279">
    <property type="protein sequence ID" value="HHJ80868.1"/>
    <property type="molecule type" value="Genomic_DNA"/>
</dbReference>
<dbReference type="InterPro" id="IPR020095">
    <property type="entry name" value="PsdUridine_synth_TruA_C"/>
</dbReference>